<dbReference type="InterPro" id="IPR001100">
    <property type="entry name" value="Pyr_nuc-diS_OxRdtase"/>
</dbReference>
<comment type="cofactor">
    <cofactor evidence="10">
        <name>FAD</name>
        <dbReference type="ChEBI" id="CHEBI:57692"/>
    </cofactor>
    <text evidence="10">Binds 1 FAD per subunit.</text>
</comment>
<dbReference type="PRINTS" id="PR00368">
    <property type="entry name" value="FADPNR"/>
</dbReference>
<dbReference type="InterPro" id="IPR050151">
    <property type="entry name" value="Class-I_Pyr_Nuc-Dis_Oxidored"/>
</dbReference>
<dbReference type="NCBIfam" id="TIGR01350">
    <property type="entry name" value="lipoamide_DH"/>
    <property type="match status" value="1"/>
</dbReference>
<dbReference type="InterPro" id="IPR006258">
    <property type="entry name" value="Lipoamide_DH"/>
</dbReference>
<dbReference type="PIRSF" id="PIRSF000350">
    <property type="entry name" value="Mercury_reductase_MerA"/>
    <property type="match status" value="1"/>
</dbReference>
<dbReference type="SUPFAM" id="SSF51905">
    <property type="entry name" value="FAD/NAD(P)-binding domain"/>
    <property type="match status" value="1"/>
</dbReference>
<evidence type="ECO:0000256" key="5">
    <source>
        <dbReference type="ARBA" id="ARBA00023002"/>
    </source>
</evidence>
<dbReference type="Pfam" id="PF02852">
    <property type="entry name" value="Pyr_redox_dim"/>
    <property type="match status" value="1"/>
</dbReference>
<dbReference type="PANTHER" id="PTHR22912">
    <property type="entry name" value="DISULFIDE OXIDOREDUCTASE"/>
    <property type="match status" value="1"/>
</dbReference>
<dbReference type="InterPro" id="IPR012999">
    <property type="entry name" value="Pyr_OxRdtase_I_AS"/>
</dbReference>
<dbReference type="GO" id="GO:0004148">
    <property type="term" value="F:dihydrolipoyl dehydrogenase (NADH) activity"/>
    <property type="evidence" value="ECO:0007669"/>
    <property type="project" value="UniProtKB-EC"/>
</dbReference>
<evidence type="ECO:0000259" key="12">
    <source>
        <dbReference type="Pfam" id="PF07992"/>
    </source>
</evidence>
<dbReference type="InterPro" id="IPR036188">
    <property type="entry name" value="FAD/NAD-bd_sf"/>
</dbReference>
<proteinExistence type="inferred from homology"/>
<evidence type="ECO:0000256" key="9">
    <source>
        <dbReference type="ARBA" id="ARBA00049187"/>
    </source>
</evidence>
<dbReference type="Gene3D" id="3.50.50.60">
    <property type="entry name" value="FAD/NAD(P)-binding domain"/>
    <property type="match status" value="2"/>
</dbReference>
<dbReference type="InterPro" id="IPR004099">
    <property type="entry name" value="Pyr_nucl-diS_OxRdtase_dimer"/>
</dbReference>
<keyword evidence="8 10" id="KW-0676">Redox-active center</keyword>
<sequence>METELLVVGGGPAGYTAAIRGAQRGLDVALVEDGLIGGTCLNHGCIPSKALLSGTGTVHEMETASEMGIYVEPYVDLGEMVAWKDGVVDRLTDGVAALCRQNGVELVDGFARFVDERTVAVDDGREIEFENAVLATGSRPITLPGFGFDADPIWDSRRALAAERAPPRLLVVGAGYIGMELSTIFARLGSDVTVVEMLEEPLPQYESDLTDPVLESVAELGVDINFGEAATNWHEDGRDVVVTTETEDGEESTYSVDEVLVAVGREPVTAGLNLGAAAVETDDRGFVETDEHGRTTAENVFAVGDVAGEPMLAHAGMHEGIVAAETVAGEDPPEARAVPAVVFTAPEIATVGLNPDEARAEGIDPLVGEFPFSASGRAMTTREATGFVRLVAAGDGRVVGGQIVGPEASELIAEIGLAVQEGVTLEAVAETIHTHPTLSEATMEAAEHALGRAIHTANR</sequence>
<dbReference type="RefSeq" id="WP_310925080.1">
    <property type="nucleotide sequence ID" value="NZ_JAMQOP010000003.1"/>
</dbReference>
<dbReference type="PRINTS" id="PR00411">
    <property type="entry name" value="PNDRDTASEI"/>
</dbReference>
<keyword evidence="7" id="KW-1015">Disulfide bond</keyword>
<evidence type="ECO:0000313" key="13">
    <source>
        <dbReference type="EMBL" id="MDS0300187.1"/>
    </source>
</evidence>
<comment type="similarity">
    <text evidence="1 10">Belongs to the class-I pyridine nucleotide-disulfide oxidoreductase family.</text>
</comment>
<comment type="miscellaneous">
    <text evidence="10">The active site is a redox-active disulfide bond.</text>
</comment>
<dbReference type="PROSITE" id="PS00076">
    <property type="entry name" value="PYRIDINE_REDOX_1"/>
    <property type="match status" value="1"/>
</dbReference>
<dbReference type="EC" id="1.8.1.4" evidence="2 10"/>
<feature type="domain" description="Pyridine nucleotide-disulphide oxidoreductase dimerisation" evidence="11">
    <location>
        <begin position="338"/>
        <end position="446"/>
    </location>
</feature>
<dbReference type="SUPFAM" id="SSF55424">
    <property type="entry name" value="FAD/NAD-linked reductases, dimerisation (C-terminal) domain"/>
    <property type="match status" value="1"/>
</dbReference>
<evidence type="ECO:0000256" key="6">
    <source>
        <dbReference type="ARBA" id="ARBA00023027"/>
    </source>
</evidence>
<dbReference type="Gene3D" id="3.30.390.30">
    <property type="match status" value="1"/>
</dbReference>
<comment type="caution">
    <text evidence="13">The sequence shown here is derived from an EMBL/GenBank/DDBJ whole genome shotgun (WGS) entry which is preliminary data.</text>
</comment>
<accession>A0ABU2GHA1</accession>
<dbReference type="EMBL" id="JAMQOP010000003">
    <property type="protein sequence ID" value="MDS0300187.1"/>
    <property type="molecule type" value="Genomic_DNA"/>
</dbReference>
<keyword evidence="5 10" id="KW-0560">Oxidoreductase</keyword>
<evidence type="ECO:0000256" key="1">
    <source>
        <dbReference type="ARBA" id="ARBA00007532"/>
    </source>
</evidence>
<keyword evidence="4 10" id="KW-0274">FAD</keyword>
<dbReference type="PANTHER" id="PTHR22912:SF160">
    <property type="entry name" value="DIHYDROLIPOYL DEHYDROGENASE"/>
    <property type="match status" value="1"/>
</dbReference>
<comment type="catalytic activity">
    <reaction evidence="9 10">
        <text>N(6)-[(R)-dihydrolipoyl]-L-lysyl-[protein] + NAD(+) = N(6)-[(R)-lipoyl]-L-lysyl-[protein] + NADH + H(+)</text>
        <dbReference type="Rhea" id="RHEA:15045"/>
        <dbReference type="Rhea" id="RHEA-COMP:10474"/>
        <dbReference type="Rhea" id="RHEA-COMP:10475"/>
        <dbReference type="ChEBI" id="CHEBI:15378"/>
        <dbReference type="ChEBI" id="CHEBI:57540"/>
        <dbReference type="ChEBI" id="CHEBI:57945"/>
        <dbReference type="ChEBI" id="CHEBI:83099"/>
        <dbReference type="ChEBI" id="CHEBI:83100"/>
        <dbReference type="EC" id="1.8.1.4"/>
    </reaction>
</comment>
<name>A0ABU2GHA1_9EURY</name>
<evidence type="ECO:0000313" key="14">
    <source>
        <dbReference type="Proteomes" id="UP001257060"/>
    </source>
</evidence>
<gene>
    <name evidence="13" type="primary">lpdA</name>
    <name evidence="13" type="ORF">NDI76_15680</name>
</gene>
<evidence type="ECO:0000256" key="2">
    <source>
        <dbReference type="ARBA" id="ARBA00012608"/>
    </source>
</evidence>
<dbReference type="InterPro" id="IPR016156">
    <property type="entry name" value="FAD/NAD-linked_Rdtase_dimer_sf"/>
</dbReference>
<feature type="domain" description="FAD/NAD(P)-binding" evidence="12">
    <location>
        <begin position="4"/>
        <end position="320"/>
    </location>
</feature>
<evidence type="ECO:0000256" key="4">
    <source>
        <dbReference type="ARBA" id="ARBA00022827"/>
    </source>
</evidence>
<keyword evidence="3 10" id="KW-0285">Flavoprotein</keyword>
<evidence type="ECO:0000256" key="10">
    <source>
        <dbReference type="RuleBase" id="RU003692"/>
    </source>
</evidence>
<evidence type="ECO:0000256" key="3">
    <source>
        <dbReference type="ARBA" id="ARBA00022630"/>
    </source>
</evidence>
<evidence type="ECO:0000259" key="11">
    <source>
        <dbReference type="Pfam" id="PF02852"/>
    </source>
</evidence>
<keyword evidence="14" id="KW-1185">Reference proteome</keyword>
<dbReference type="Pfam" id="PF07992">
    <property type="entry name" value="Pyr_redox_2"/>
    <property type="match status" value="1"/>
</dbReference>
<evidence type="ECO:0000256" key="7">
    <source>
        <dbReference type="ARBA" id="ARBA00023157"/>
    </source>
</evidence>
<reference evidence="13 14" key="1">
    <citation type="submission" date="2022-06" db="EMBL/GenBank/DDBJ databases">
        <title>Halogeometricum sp. a new haloarchaeum isolate from saline soil.</title>
        <authorList>
            <person name="Strakova D."/>
            <person name="Galisteo C."/>
            <person name="Sanchez-Porro C."/>
            <person name="Ventosa A."/>
        </authorList>
    </citation>
    <scope>NUCLEOTIDE SEQUENCE [LARGE SCALE GENOMIC DNA]</scope>
    <source>
        <strain evidence="13 14">S1BR25-6</strain>
    </source>
</reference>
<dbReference type="InterPro" id="IPR023753">
    <property type="entry name" value="FAD/NAD-binding_dom"/>
</dbReference>
<evidence type="ECO:0000256" key="8">
    <source>
        <dbReference type="ARBA" id="ARBA00023284"/>
    </source>
</evidence>
<protein>
    <recommendedName>
        <fullName evidence="2 10">Dihydrolipoyl dehydrogenase</fullName>
        <ecNumber evidence="2 10">1.8.1.4</ecNumber>
    </recommendedName>
</protein>
<organism evidence="13 14">
    <name type="scientific">Halogeometricum salsisoli</name>
    <dbReference type="NCBI Taxonomy" id="2950536"/>
    <lineage>
        <taxon>Archaea</taxon>
        <taxon>Methanobacteriati</taxon>
        <taxon>Methanobacteriota</taxon>
        <taxon>Stenosarchaea group</taxon>
        <taxon>Halobacteria</taxon>
        <taxon>Halobacteriales</taxon>
        <taxon>Haloferacaceae</taxon>
        <taxon>Halogeometricum</taxon>
    </lineage>
</organism>
<keyword evidence="6 10" id="KW-0520">NAD</keyword>
<dbReference type="Proteomes" id="UP001257060">
    <property type="component" value="Unassembled WGS sequence"/>
</dbReference>